<keyword evidence="1" id="KW-0812">Transmembrane</keyword>
<reference evidence="2 3" key="1">
    <citation type="submission" date="2020-02" db="EMBL/GenBank/DDBJ databases">
        <title>Pseudomonas Putida W5 Complete Genome Assembly.</title>
        <authorList>
            <person name="Yuan Z.-C."/>
            <person name="Shaw G.A."/>
            <person name="Cusano A.D."/>
            <person name="Caddey B.J."/>
            <person name="Weselowski B.J."/>
        </authorList>
    </citation>
    <scope>NUCLEOTIDE SEQUENCE [LARGE SCALE GENOMIC DNA]</scope>
    <source>
        <strain evidence="2 3">W5</strain>
    </source>
</reference>
<sequence>MLKSYAVRLYVIAWQALRVCAGLLLMMRVVLYSWALYGIHTKSAQSYEPPPVACGKMAGEVYEFSRLYFPFWPEYEEERTDGSYYVERHDCDSNIKLLVLAMIWPALEPAENLRVYERLLDNQGLMVAVTPVEATQNDLRQVRDHLLDKFSSQGASVVTYDNSLRLYRTVGSDYSWGRRSRKFYWSEELGVVTSVSLCNWQAQEPDFYACEMTFVMSGNLMVKVTMSPENFVHWFEVLRALEAFLVSSKKSG</sequence>
<evidence type="ECO:0000256" key="1">
    <source>
        <dbReference type="SAM" id="Phobius"/>
    </source>
</evidence>
<dbReference type="RefSeq" id="WP_159410029.1">
    <property type="nucleotide sequence ID" value="NZ_CP026115.2"/>
</dbReference>
<feature type="transmembrane region" description="Helical" evidence="1">
    <location>
        <begin position="12"/>
        <end position="37"/>
    </location>
</feature>
<organism evidence="2 3">
    <name type="scientific">Pseudomonas putida</name>
    <name type="common">Arthrobacter siderocapsulatus</name>
    <dbReference type="NCBI Taxonomy" id="303"/>
    <lineage>
        <taxon>Bacteria</taxon>
        <taxon>Pseudomonadati</taxon>
        <taxon>Pseudomonadota</taxon>
        <taxon>Gammaproteobacteria</taxon>
        <taxon>Pseudomonadales</taxon>
        <taxon>Pseudomonadaceae</taxon>
        <taxon>Pseudomonas</taxon>
    </lineage>
</organism>
<dbReference type="Proteomes" id="UP000464480">
    <property type="component" value="Chromosome"/>
</dbReference>
<protein>
    <submittedName>
        <fullName evidence="2">Uncharacterized protein</fullName>
    </submittedName>
</protein>
<dbReference type="AlphaFoldDB" id="A0A6I6XGP7"/>
<dbReference type="EMBL" id="CP026115">
    <property type="protein sequence ID" value="QHG64658.2"/>
    <property type="molecule type" value="Genomic_DNA"/>
</dbReference>
<name>A0A6I6XGP7_PSEPU</name>
<proteinExistence type="predicted"/>
<keyword evidence="1" id="KW-0472">Membrane</keyword>
<evidence type="ECO:0000313" key="3">
    <source>
        <dbReference type="Proteomes" id="UP000464480"/>
    </source>
</evidence>
<evidence type="ECO:0000313" key="2">
    <source>
        <dbReference type="EMBL" id="QHG64658.2"/>
    </source>
</evidence>
<accession>A0A6I6XGP7</accession>
<gene>
    <name evidence="2" type="ORF">C2H86_09630</name>
</gene>
<keyword evidence="1" id="KW-1133">Transmembrane helix</keyword>